<dbReference type="Proteomes" id="UP000441102">
    <property type="component" value="Unassembled WGS sequence"/>
</dbReference>
<dbReference type="RefSeq" id="WP_151577149.1">
    <property type="nucleotide sequence ID" value="NZ_WBWX01000019.1"/>
</dbReference>
<dbReference type="PANTHER" id="PTHR13812">
    <property type="entry name" value="KETIMINE REDUCTASE MU-CRYSTALLIN"/>
    <property type="match status" value="1"/>
</dbReference>
<name>A0A6I0DJR2_BRUAN</name>
<dbReference type="PANTHER" id="PTHR13812:SF19">
    <property type="entry name" value="KETIMINE REDUCTASE MU-CRYSTALLIN"/>
    <property type="match status" value="1"/>
</dbReference>
<dbReference type="EMBL" id="WBWX01000019">
    <property type="protein sequence ID" value="KAB2790322.1"/>
    <property type="molecule type" value="Genomic_DNA"/>
</dbReference>
<dbReference type="PIRSF" id="PIRSF001439">
    <property type="entry name" value="CryM"/>
    <property type="match status" value="1"/>
</dbReference>
<comment type="caution">
    <text evidence="2">The sequence shown here is derived from an EMBL/GenBank/DDBJ whole genome shotgun (WGS) entry which is preliminary data.</text>
</comment>
<dbReference type="Gene3D" id="3.40.50.720">
    <property type="entry name" value="NAD(P)-binding Rossmann-like Domain"/>
    <property type="match status" value="1"/>
</dbReference>
<evidence type="ECO:0000313" key="3">
    <source>
        <dbReference type="Proteomes" id="UP000441102"/>
    </source>
</evidence>
<comment type="similarity">
    <text evidence="1">Belongs to the ornithine cyclodeaminase/mu-crystallin family.</text>
</comment>
<evidence type="ECO:0000313" key="2">
    <source>
        <dbReference type="EMBL" id="KAB2790322.1"/>
    </source>
</evidence>
<reference evidence="2 3" key="1">
    <citation type="submission" date="2019-09" db="EMBL/GenBank/DDBJ databases">
        <title>Taxonomic organization of the family Brucellaceae based on a phylogenomic approach.</title>
        <authorList>
            <person name="Leclercq S."/>
            <person name="Cloeckaert A."/>
            <person name="Zygmunt M.S."/>
        </authorList>
    </citation>
    <scope>NUCLEOTIDE SEQUENCE [LARGE SCALE GENOMIC DNA]</scope>
    <source>
        <strain evidence="2 3">CCUG 34461</strain>
    </source>
</reference>
<dbReference type="InterPro" id="IPR036291">
    <property type="entry name" value="NAD(P)-bd_dom_sf"/>
</dbReference>
<evidence type="ECO:0000256" key="1">
    <source>
        <dbReference type="ARBA" id="ARBA00008903"/>
    </source>
</evidence>
<dbReference type="InterPro" id="IPR023401">
    <property type="entry name" value="ODC_N"/>
</dbReference>
<dbReference type="SUPFAM" id="SSF51735">
    <property type="entry name" value="NAD(P)-binding Rossmann-fold domains"/>
    <property type="match status" value="1"/>
</dbReference>
<dbReference type="Pfam" id="PF02423">
    <property type="entry name" value="OCD_Mu_crystall"/>
    <property type="match status" value="1"/>
</dbReference>
<organism evidence="2 3">
    <name type="scientific">Brucella anthropi</name>
    <name type="common">Ochrobactrum anthropi</name>
    <dbReference type="NCBI Taxonomy" id="529"/>
    <lineage>
        <taxon>Bacteria</taxon>
        <taxon>Pseudomonadati</taxon>
        <taxon>Pseudomonadota</taxon>
        <taxon>Alphaproteobacteria</taxon>
        <taxon>Hyphomicrobiales</taxon>
        <taxon>Brucellaceae</taxon>
        <taxon>Brucella/Ochrobactrum group</taxon>
        <taxon>Brucella</taxon>
    </lineage>
</organism>
<sequence length="333" mass="35270">MSKFTPRFITENDVAELVSLNDAIAALERMLAREGQALACNIPKSLGTFGPQSSLHALGSYSQDAKLGGFKTWVNTPEGAAAVMSVFDTELGQFLALIQAGLLGQLRTAGISGLATDWLAPADANDMALVGTGRQAMMQVASIAAVRKLTRLRVYSPTPESRGSFVAKARQIFSFNIVDAASLGEALDGAEIVTLVTRAQTPFVSADMLADNVHVNAVGAVLPKNGEIEASVIEKARLVVVDSQDGARQNSREFKEYFGEEASGWHSVRTIGEVIAEGRKERPAGLTLFKAMGMGLSDLAIAEMVLSRADKLDGVASLCGAPGMPNARWTEKA</sequence>
<gene>
    <name evidence="2" type="ORF">F9L06_24950</name>
</gene>
<dbReference type="Gene3D" id="3.30.1780.10">
    <property type="entry name" value="ornithine cyclodeaminase, domain 1"/>
    <property type="match status" value="1"/>
</dbReference>
<dbReference type="AlphaFoldDB" id="A0A6I0DJR2"/>
<proteinExistence type="inferred from homology"/>
<dbReference type="InterPro" id="IPR003462">
    <property type="entry name" value="ODC_Mu_crystall"/>
</dbReference>
<dbReference type="GO" id="GO:0005737">
    <property type="term" value="C:cytoplasm"/>
    <property type="evidence" value="ECO:0007669"/>
    <property type="project" value="TreeGrafter"/>
</dbReference>
<protein>
    <submittedName>
        <fullName evidence="2">Ornithine cyclodeaminase family protein</fullName>
    </submittedName>
</protein>
<accession>A0A6I0DJR2</accession>